<dbReference type="RefSeq" id="WP_224040040.1">
    <property type="nucleotide sequence ID" value="NZ_CAJZAH010000001.1"/>
</dbReference>
<feature type="region of interest" description="Disordered" evidence="1">
    <location>
        <begin position="26"/>
        <end position="72"/>
    </location>
</feature>
<feature type="signal peptide" evidence="2">
    <location>
        <begin position="1"/>
        <end position="29"/>
    </location>
</feature>
<protein>
    <recommendedName>
        <fullName evidence="5">Integral membrane protein</fullName>
    </recommendedName>
</protein>
<name>A0ABN7Y8D2_9BURK</name>
<feature type="chain" id="PRO_5046373181" description="Integral membrane protein" evidence="2">
    <location>
        <begin position="30"/>
        <end position="121"/>
    </location>
</feature>
<reference evidence="3 4" key="1">
    <citation type="submission" date="2021-08" db="EMBL/GenBank/DDBJ databases">
        <authorList>
            <person name="Peeters C."/>
        </authorList>
    </citation>
    <scope>NUCLEOTIDE SEQUENCE [LARGE SCALE GENOMIC DNA]</scope>
    <source>
        <strain evidence="3 4">LMG 21510</strain>
    </source>
</reference>
<comment type="caution">
    <text evidence="3">The sequence shown here is derived from an EMBL/GenBank/DDBJ whole genome shotgun (WGS) entry which is preliminary data.</text>
</comment>
<accession>A0ABN7Y8D2</accession>
<evidence type="ECO:0008006" key="5">
    <source>
        <dbReference type="Google" id="ProtNLM"/>
    </source>
</evidence>
<sequence length="121" mass="12592">MHGNKMVKTLIAASALVAPLALHAPAALGQPGKGGPPGHADHAGAQGKAQGRGPGGYGPPGQLRKGDRVQGDYRDREYVIDDWRSYGLPPPRRGHHWVGIGGEYYLVATPTGVVVQVGSGR</sequence>
<proteinExistence type="predicted"/>
<evidence type="ECO:0000256" key="1">
    <source>
        <dbReference type="SAM" id="MobiDB-lite"/>
    </source>
</evidence>
<dbReference type="Gene3D" id="3.10.450.160">
    <property type="entry name" value="inner membrane protein cigr"/>
    <property type="match status" value="1"/>
</dbReference>
<dbReference type="Pfam" id="PF11776">
    <property type="entry name" value="RcnB"/>
    <property type="match status" value="1"/>
</dbReference>
<evidence type="ECO:0000313" key="4">
    <source>
        <dbReference type="Proteomes" id="UP000721236"/>
    </source>
</evidence>
<evidence type="ECO:0000256" key="2">
    <source>
        <dbReference type="SAM" id="SignalP"/>
    </source>
</evidence>
<dbReference type="EMBL" id="CAJZAH010000001">
    <property type="protein sequence ID" value="CAG9168195.1"/>
    <property type="molecule type" value="Genomic_DNA"/>
</dbReference>
<organism evidence="3 4">
    <name type="scientific">Cupriavidus respiraculi</name>
    <dbReference type="NCBI Taxonomy" id="195930"/>
    <lineage>
        <taxon>Bacteria</taxon>
        <taxon>Pseudomonadati</taxon>
        <taxon>Pseudomonadota</taxon>
        <taxon>Betaproteobacteria</taxon>
        <taxon>Burkholderiales</taxon>
        <taxon>Burkholderiaceae</taxon>
        <taxon>Cupriavidus</taxon>
    </lineage>
</organism>
<dbReference type="InterPro" id="IPR024572">
    <property type="entry name" value="RcnB"/>
</dbReference>
<feature type="compositionally biased region" description="Gly residues" evidence="1">
    <location>
        <begin position="50"/>
        <end position="59"/>
    </location>
</feature>
<evidence type="ECO:0000313" key="3">
    <source>
        <dbReference type="EMBL" id="CAG9168195.1"/>
    </source>
</evidence>
<keyword evidence="4" id="KW-1185">Reference proteome</keyword>
<gene>
    <name evidence="3" type="ORF">LMG21510_00991</name>
</gene>
<keyword evidence="2" id="KW-0732">Signal</keyword>
<dbReference type="Proteomes" id="UP000721236">
    <property type="component" value="Unassembled WGS sequence"/>
</dbReference>